<dbReference type="EMBL" id="LSDD01000027">
    <property type="protein sequence ID" value="KXB69397.1"/>
    <property type="molecule type" value="Genomic_DNA"/>
</dbReference>
<dbReference type="Pfam" id="PF00226">
    <property type="entry name" value="DnaJ"/>
    <property type="match status" value="1"/>
</dbReference>
<dbReference type="AlphaFoldDB" id="A0A134ANX1"/>
<protein>
    <submittedName>
        <fullName evidence="3">DnaJ domain protein</fullName>
    </submittedName>
</protein>
<comment type="caution">
    <text evidence="3">The sequence shown here is derived from an EMBL/GenBank/DDBJ whole genome shotgun (WGS) entry which is preliminary data.</text>
</comment>
<gene>
    <name evidence="3" type="ORF">HMPREF3180_00391</name>
</gene>
<evidence type="ECO:0000313" key="3">
    <source>
        <dbReference type="EMBL" id="KXB69397.1"/>
    </source>
</evidence>
<dbReference type="RefSeq" id="WP_060917369.1">
    <property type="nucleotide sequence ID" value="NZ_KQ960021.1"/>
</dbReference>
<name>A0A134ANX1_9FUSO</name>
<evidence type="ECO:0000259" key="2">
    <source>
        <dbReference type="PROSITE" id="PS50076"/>
    </source>
</evidence>
<dbReference type="CDD" id="cd06257">
    <property type="entry name" value="DnaJ"/>
    <property type="match status" value="1"/>
</dbReference>
<dbReference type="SMART" id="SM00271">
    <property type="entry name" value="DnaJ"/>
    <property type="match status" value="1"/>
</dbReference>
<organism evidence="3 4">
    <name type="scientific">Leptotrichia wadei</name>
    <dbReference type="NCBI Taxonomy" id="157687"/>
    <lineage>
        <taxon>Bacteria</taxon>
        <taxon>Fusobacteriati</taxon>
        <taxon>Fusobacteriota</taxon>
        <taxon>Fusobacteriia</taxon>
        <taxon>Fusobacteriales</taxon>
        <taxon>Leptotrichiaceae</taxon>
        <taxon>Leptotrichia</taxon>
    </lineage>
</organism>
<evidence type="ECO:0000256" key="1">
    <source>
        <dbReference type="SAM" id="Phobius"/>
    </source>
</evidence>
<proteinExistence type="predicted"/>
<dbReference type="OrthoDB" id="9779889at2"/>
<dbReference type="Proteomes" id="UP000070483">
    <property type="component" value="Unassembled WGS sequence"/>
</dbReference>
<keyword evidence="1" id="KW-0472">Membrane</keyword>
<dbReference type="STRING" id="157687.HMPREF3180_00391"/>
<keyword evidence="1" id="KW-1133">Transmembrane helix</keyword>
<dbReference type="PROSITE" id="PS50076">
    <property type="entry name" value="DNAJ_2"/>
    <property type="match status" value="1"/>
</dbReference>
<accession>A0A134ANX1</accession>
<feature type="domain" description="J" evidence="2">
    <location>
        <begin position="139"/>
        <end position="197"/>
    </location>
</feature>
<dbReference type="SUPFAM" id="SSF46565">
    <property type="entry name" value="Chaperone J-domain"/>
    <property type="match status" value="1"/>
</dbReference>
<keyword evidence="4" id="KW-1185">Reference proteome</keyword>
<dbReference type="InterPro" id="IPR001623">
    <property type="entry name" value="DnaJ_domain"/>
</dbReference>
<dbReference type="InterPro" id="IPR036869">
    <property type="entry name" value="J_dom_sf"/>
</dbReference>
<sequence length="206" mass="24378">MNKQAVRITQFVINSILTFVSFTSAILVFLLLVPLAITALISFFVHNWSFFWNFLVIVAILLGVAFFIETLSFKLPEMFGKFFEEEKEDEKIYQEYENWFNEWYQKEYEKYQQKWQEQQNQQGYSTHYSAEDIIEKFEENLKVLGLDSSGELTLQTIKKAHRTKAKEFHPDKNPGKDTTADMQRVNAAKEYLDANLEYYLSKISKN</sequence>
<feature type="transmembrane region" description="Helical" evidence="1">
    <location>
        <begin position="50"/>
        <end position="68"/>
    </location>
</feature>
<keyword evidence="1" id="KW-0812">Transmembrane</keyword>
<dbReference type="Gene3D" id="1.10.287.110">
    <property type="entry name" value="DnaJ domain"/>
    <property type="match status" value="1"/>
</dbReference>
<reference evidence="4" key="1">
    <citation type="submission" date="2016-01" db="EMBL/GenBank/DDBJ databases">
        <authorList>
            <person name="Mitreva M."/>
            <person name="Pepin K.H."/>
            <person name="Mihindukulasuriya K.A."/>
            <person name="Fulton R."/>
            <person name="Fronick C."/>
            <person name="O'Laughlin M."/>
            <person name="Miner T."/>
            <person name="Herter B."/>
            <person name="Rosa B.A."/>
            <person name="Cordes M."/>
            <person name="Tomlinson C."/>
            <person name="Wollam A."/>
            <person name="Palsikar V.B."/>
            <person name="Mardis E.R."/>
            <person name="Wilson R.K."/>
        </authorList>
    </citation>
    <scope>NUCLEOTIDE SEQUENCE [LARGE SCALE GENOMIC DNA]</scope>
    <source>
        <strain evidence="4">KA00185</strain>
    </source>
</reference>
<feature type="transmembrane region" description="Helical" evidence="1">
    <location>
        <begin position="12"/>
        <end position="44"/>
    </location>
</feature>
<dbReference type="PATRIC" id="fig|157687.3.peg.393"/>
<evidence type="ECO:0000313" key="4">
    <source>
        <dbReference type="Proteomes" id="UP000070483"/>
    </source>
</evidence>